<keyword evidence="1" id="KW-0732">Signal</keyword>
<comment type="caution">
    <text evidence="2">The sequence shown here is derived from an EMBL/GenBank/DDBJ whole genome shotgun (WGS) entry which is preliminary data.</text>
</comment>
<dbReference type="Proteomes" id="UP001217089">
    <property type="component" value="Unassembled WGS sequence"/>
</dbReference>
<reference evidence="2 3" key="1">
    <citation type="submission" date="2022-12" db="EMBL/GenBank/DDBJ databases">
        <title>Chromosome-level genome of Tegillarca granosa.</title>
        <authorList>
            <person name="Kim J."/>
        </authorList>
    </citation>
    <scope>NUCLEOTIDE SEQUENCE [LARGE SCALE GENOMIC DNA]</scope>
    <source>
        <strain evidence="2">Teg-2019</strain>
        <tissue evidence="2">Adductor muscle</tissue>
    </source>
</reference>
<feature type="chain" id="PRO_5045396764" evidence="1">
    <location>
        <begin position="18"/>
        <end position="120"/>
    </location>
</feature>
<name>A0ABQ9FRK6_TEGGR</name>
<keyword evidence="3" id="KW-1185">Reference proteome</keyword>
<evidence type="ECO:0000313" key="2">
    <source>
        <dbReference type="EMBL" id="KAJ8319914.1"/>
    </source>
</evidence>
<dbReference type="EMBL" id="JARBDR010000141">
    <property type="protein sequence ID" value="KAJ8319914.1"/>
    <property type="molecule type" value="Genomic_DNA"/>
</dbReference>
<organism evidence="2 3">
    <name type="scientific">Tegillarca granosa</name>
    <name type="common">Malaysian cockle</name>
    <name type="synonym">Anadara granosa</name>
    <dbReference type="NCBI Taxonomy" id="220873"/>
    <lineage>
        <taxon>Eukaryota</taxon>
        <taxon>Metazoa</taxon>
        <taxon>Spiralia</taxon>
        <taxon>Lophotrochozoa</taxon>
        <taxon>Mollusca</taxon>
        <taxon>Bivalvia</taxon>
        <taxon>Autobranchia</taxon>
        <taxon>Pteriomorphia</taxon>
        <taxon>Arcoida</taxon>
        <taxon>Arcoidea</taxon>
        <taxon>Arcidae</taxon>
        <taxon>Tegillarca</taxon>
    </lineage>
</organism>
<gene>
    <name evidence="2" type="ORF">KUTeg_001501</name>
</gene>
<proteinExistence type="predicted"/>
<evidence type="ECO:0000313" key="3">
    <source>
        <dbReference type="Proteomes" id="UP001217089"/>
    </source>
</evidence>
<evidence type="ECO:0000256" key="1">
    <source>
        <dbReference type="SAM" id="SignalP"/>
    </source>
</evidence>
<protein>
    <submittedName>
        <fullName evidence="2">Uncharacterized protein</fullName>
    </submittedName>
</protein>
<feature type="signal peptide" evidence="1">
    <location>
        <begin position="1"/>
        <end position="17"/>
    </location>
</feature>
<accession>A0ABQ9FRK6</accession>
<sequence length="120" mass="13459">MYLFSFIVCLMIGYSQAVIEIVFDPDSSPPATIPTPVDRIYSLALDHVQSLPIIAYLQDGGQTITDFNGYFNVSSVDVDVHNAVPSATDDWIAGGGELCQFANRNPYPIRMEYIYYLYVY</sequence>